<proteinExistence type="predicted"/>
<gene>
    <name evidence="1" type="ORF">AT959_02855</name>
</gene>
<comment type="caution">
    <text evidence="1">The sequence shown here is derived from an EMBL/GenBank/DDBJ whole genome shotgun (WGS) entry which is preliminary data.</text>
</comment>
<evidence type="ECO:0000313" key="2">
    <source>
        <dbReference type="Proteomes" id="UP000070186"/>
    </source>
</evidence>
<organism evidence="1 2">
    <name type="scientific">Dechloromonas denitrificans</name>
    <dbReference type="NCBI Taxonomy" id="281362"/>
    <lineage>
        <taxon>Bacteria</taxon>
        <taxon>Pseudomonadati</taxon>
        <taxon>Pseudomonadota</taxon>
        <taxon>Betaproteobacteria</taxon>
        <taxon>Rhodocyclales</taxon>
        <taxon>Azonexaceae</taxon>
        <taxon>Dechloromonas</taxon>
    </lineage>
</organism>
<dbReference type="STRING" id="281362.AT959_02855"/>
<keyword evidence="2" id="KW-1185">Reference proteome</keyword>
<dbReference type="Proteomes" id="UP000070186">
    <property type="component" value="Unassembled WGS sequence"/>
</dbReference>
<accession>A0A133XM44</accession>
<dbReference type="RefSeq" id="WP_066880376.1">
    <property type="nucleotide sequence ID" value="NZ_LODL01000007.1"/>
</dbReference>
<sequence length="134" mass="15763">MNATHLQPAEAGPKADRLRASPPAIDWQQHLPADWREQVIVALDFTEHREYEMPASRSLGHDADGTLCYYAHRYLLEESRSDDDEDFYRVVAYGEQVHAWRLRDERWLIYRQVQNGDEQTPGRAFYSFSEQPPR</sequence>
<evidence type="ECO:0000313" key="1">
    <source>
        <dbReference type="EMBL" id="KXB32019.1"/>
    </source>
</evidence>
<dbReference type="AlphaFoldDB" id="A0A133XM44"/>
<name>A0A133XM44_9RHOO</name>
<reference evidence="1 2" key="1">
    <citation type="submission" date="2015-12" db="EMBL/GenBank/DDBJ databases">
        <title>Nitrous oxide reduction kinetics distinguish bacteria harboring typical versus atypical NosZ.</title>
        <authorList>
            <person name="Yoon S."/>
            <person name="Nissen S."/>
            <person name="Park D."/>
            <person name="Sanford R.A."/>
            <person name="Loeffler F.E."/>
        </authorList>
    </citation>
    <scope>NUCLEOTIDE SEQUENCE [LARGE SCALE GENOMIC DNA]</scope>
    <source>
        <strain evidence="1 2">ATCC BAA-841</strain>
    </source>
</reference>
<dbReference type="EMBL" id="LODL01000007">
    <property type="protein sequence ID" value="KXB32019.1"/>
    <property type="molecule type" value="Genomic_DNA"/>
</dbReference>
<protein>
    <submittedName>
        <fullName evidence="1">Uncharacterized protein</fullName>
    </submittedName>
</protein>